<feature type="coiled-coil region" evidence="1">
    <location>
        <begin position="486"/>
        <end position="527"/>
    </location>
</feature>
<dbReference type="InterPro" id="IPR027417">
    <property type="entry name" value="P-loop_NTPase"/>
</dbReference>
<organism evidence="3 4">
    <name type="scientific">Nocardiopsis rhodophaea</name>
    <dbReference type="NCBI Taxonomy" id="280238"/>
    <lineage>
        <taxon>Bacteria</taxon>
        <taxon>Bacillati</taxon>
        <taxon>Actinomycetota</taxon>
        <taxon>Actinomycetes</taxon>
        <taxon>Streptosporangiales</taxon>
        <taxon>Nocardiopsidaceae</taxon>
        <taxon>Nocardiopsis</taxon>
    </lineage>
</organism>
<dbReference type="PANTHER" id="PTHR43941">
    <property type="entry name" value="STRUCTURAL MAINTENANCE OF CHROMOSOMES PROTEIN 2"/>
    <property type="match status" value="1"/>
</dbReference>
<feature type="region of interest" description="Disordered" evidence="2">
    <location>
        <begin position="1393"/>
        <end position="1428"/>
    </location>
</feature>
<keyword evidence="1" id="KW-0175">Coiled coil</keyword>
<reference evidence="4" key="1">
    <citation type="journal article" date="2019" name="Int. J. Syst. Evol. Microbiol.">
        <title>The Global Catalogue of Microorganisms (GCM) 10K type strain sequencing project: providing services to taxonomists for standard genome sequencing and annotation.</title>
        <authorList>
            <consortium name="The Broad Institute Genomics Platform"/>
            <consortium name="The Broad Institute Genome Sequencing Center for Infectious Disease"/>
            <person name="Wu L."/>
            <person name="Ma J."/>
        </authorList>
    </citation>
    <scope>NUCLEOTIDE SEQUENCE [LARGE SCALE GENOMIC DNA]</scope>
    <source>
        <strain evidence="4">JCM 15313</strain>
    </source>
</reference>
<feature type="compositionally biased region" description="Basic and acidic residues" evidence="2">
    <location>
        <begin position="358"/>
        <end position="377"/>
    </location>
</feature>
<accession>A0ABP5ES45</accession>
<feature type="region of interest" description="Disordered" evidence="2">
    <location>
        <begin position="1"/>
        <end position="22"/>
    </location>
</feature>
<name>A0ABP5ES45_9ACTN</name>
<dbReference type="RefSeq" id="WP_344163573.1">
    <property type="nucleotide sequence ID" value="NZ_BAAAPC010000014.1"/>
</dbReference>
<feature type="compositionally biased region" description="Low complexity" evidence="2">
    <location>
        <begin position="1404"/>
        <end position="1428"/>
    </location>
</feature>
<dbReference type="Proteomes" id="UP001501585">
    <property type="component" value="Unassembled WGS sequence"/>
</dbReference>
<feature type="region of interest" description="Disordered" evidence="2">
    <location>
        <begin position="984"/>
        <end position="1007"/>
    </location>
</feature>
<dbReference type="SUPFAM" id="SSF52540">
    <property type="entry name" value="P-loop containing nucleoside triphosphate hydrolases"/>
    <property type="match status" value="1"/>
</dbReference>
<feature type="compositionally biased region" description="Basic and acidic residues" evidence="2">
    <location>
        <begin position="629"/>
        <end position="640"/>
    </location>
</feature>
<evidence type="ECO:0000313" key="4">
    <source>
        <dbReference type="Proteomes" id="UP001501585"/>
    </source>
</evidence>
<dbReference type="EMBL" id="BAAAPC010000014">
    <property type="protein sequence ID" value="GAA2003679.1"/>
    <property type="molecule type" value="Genomic_DNA"/>
</dbReference>
<feature type="coiled-coil region" evidence="1">
    <location>
        <begin position="791"/>
        <end position="818"/>
    </location>
</feature>
<gene>
    <name evidence="3" type="ORF">GCM10009799_33490</name>
</gene>
<comment type="caution">
    <text evidence="3">The sequence shown here is derived from an EMBL/GenBank/DDBJ whole genome shotgun (WGS) entry which is preliminary data.</text>
</comment>
<sequence length="1428" mass="156972">MTETLNEPDQAAPVSEQHLPRPGRDRWQPLRIGLVDMFYYETEEFWFRDGRLLLRGNNGTGKSKVLALSLPFLLDGDLSARRVEPDGDPKKRMEWNLLLGGEHPHPERLGYTWIEFGRLTETGTPEFRTLGCGLKAVSGRGIARSWFFVTRQRVDMADPSGFRLVNSARTALTRDRLIEVLGEEGRLYDTARDYRRAVDEELFGLGEERYKALVDLLIQLRQPQLSKRPDEAALSRALTEALPPMDQAVVADAADAFRSLDEERDELESMADAERAAARFLTHYRSYAQVAAYRRARAPRERNSDYEGLREDLRAAEKRREDAQRAVEAANAELAEQRERSVRLDAEKEALRAGPEARSARELDQAAETARRAEERTVSAARDAQRAAGELTRVEQGVSTAQTRAATAATALDGALRAAGERAQSAGIGDDHGTGVEARVRALLPADAERPSEDGTDTAPSPTGLDAIRRAAESLADRRDRSVRHVEELLDAHREAERARGAAEERLTETEEQLAEHEEQVSAADEALEHASAGLVASVREHLAFCAELRPDDAEGLLDLLQEWTDRLDGPNPARAAAEDAAHQVESVLADTAARLRVERTSLASSRDALRAELNRLREGGQSAPPLPHTRDPAARDHRPGAPLWKLVDFNDDISEPGRAGLEAALEASGLLDAWVTPDGTVEHADTHDVLVAPDAPVNGTSLSVLLHPAIDPGDPRASAVGQATVARVLAAVGAVGTAAGSDGTRPGDDVPTWVATTGAFRVGVLRGRWAKDRAEYLGEGAREAARRARIAQVEAELDALGAQIADADTELGRLAERTRVLKRELADFPRDEDLRAAHARLTEARRQFARMRTRRDELAAAAARCAQEASQALDRLHREADDLRLPTEAEALGRLRAALVDYRIALAELWPSVRERREALADAEQRRADAERYRDHAHELAERAAIAGEEEAAAKEHHETLRATVGAAVAELQRRLEENDAQRRECRHLQDEAQQSHSAAIEARGRAEGRIDQLRTDIDAAAAARTEAISALRRFTATGLLGVALPDLETPPVDEEWAARPAVELARAIDGRLAGTDDSDKSWERVQKRLSEELNTLRDTLSERGHQAIAQSLEDGMVVRVVFQGREREVPELADALAREVEERKRILSAREREILENHLITEVAGTLQELIVAAERQVATMNAELNDRPTSTGMLLRLVWRPSKKNAPPGLEAATARLRQDREAWAPEDREAMGEFLQAQIDRVRSGDQSGGTWLEHLTAALDYRSWHEFGVERHQHGRWHAATGPASGGERVLSMSVPLFAAASSHYASAGNPHAPRLITLDEAFAGVDDDARAKCLGLLASFDLDVVMTSEREWGCYPEVPGLSIAQLSRVDDIAAVLVTRWEWDGRRRTRAEDPESSLDAVVGGAKGAPAPSSPDDSQAVLWP</sequence>
<dbReference type="PANTHER" id="PTHR43941:SF1">
    <property type="entry name" value="STRUCTURAL MAINTENANCE OF CHROMOSOMES PROTEIN 2"/>
    <property type="match status" value="1"/>
</dbReference>
<keyword evidence="4" id="KW-1185">Reference proteome</keyword>
<feature type="region of interest" description="Disordered" evidence="2">
    <location>
        <begin position="446"/>
        <end position="466"/>
    </location>
</feature>
<dbReference type="InterPro" id="IPR013496">
    <property type="entry name" value="CHP02680"/>
</dbReference>
<evidence type="ECO:0000313" key="3">
    <source>
        <dbReference type="EMBL" id="GAA2003679.1"/>
    </source>
</evidence>
<evidence type="ECO:0000256" key="2">
    <source>
        <dbReference type="SAM" id="MobiDB-lite"/>
    </source>
</evidence>
<feature type="coiled-coil region" evidence="1">
    <location>
        <begin position="250"/>
        <end position="277"/>
    </location>
</feature>
<feature type="region of interest" description="Disordered" evidence="2">
    <location>
        <begin position="349"/>
        <end position="380"/>
    </location>
</feature>
<proteinExistence type="predicted"/>
<dbReference type="NCBIfam" id="TIGR02680">
    <property type="entry name" value="TIGR02680 family protein"/>
    <property type="match status" value="1"/>
</dbReference>
<protein>
    <submittedName>
        <fullName evidence="3">TIGR02680 family protein</fullName>
    </submittedName>
</protein>
<dbReference type="Pfam" id="PF13558">
    <property type="entry name" value="SbcC_Walker_B"/>
    <property type="match status" value="1"/>
</dbReference>
<evidence type="ECO:0000256" key="1">
    <source>
        <dbReference type="SAM" id="Coils"/>
    </source>
</evidence>
<feature type="region of interest" description="Disordered" evidence="2">
    <location>
        <begin position="617"/>
        <end position="640"/>
    </location>
</feature>